<evidence type="ECO:0000256" key="3">
    <source>
        <dbReference type="ARBA" id="ARBA00022650"/>
    </source>
</evidence>
<keyword evidence="2 7" id="KW-0028">Amino-acid biosynthesis</keyword>
<dbReference type="SUPFAM" id="SSF53720">
    <property type="entry name" value="ALDH-like"/>
    <property type="match status" value="1"/>
</dbReference>
<comment type="catalytic activity">
    <reaction evidence="6 7">
        <text>L-glutamate 5-semialdehyde + phosphate + NADP(+) = L-glutamyl 5-phosphate + NADPH + H(+)</text>
        <dbReference type="Rhea" id="RHEA:19541"/>
        <dbReference type="ChEBI" id="CHEBI:15378"/>
        <dbReference type="ChEBI" id="CHEBI:43474"/>
        <dbReference type="ChEBI" id="CHEBI:57783"/>
        <dbReference type="ChEBI" id="CHEBI:58066"/>
        <dbReference type="ChEBI" id="CHEBI:58274"/>
        <dbReference type="ChEBI" id="CHEBI:58349"/>
        <dbReference type="EC" id="1.2.1.41"/>
    </reaction>
</comment>
<evidence type="ECO:0000313" key="10">
    <source>
        <dbReference type="Proteomes" id="UP000037997"/>
    </source>
</evidence>
<evidence type="ECO:0000256" key="5">
    <source>
        <dbReference type="ARBA" id="ARBA00023002"/>
    </source>
</evidence>
<dbReference type="GO" id="GO:0050661">
    <property type="term" value="F:NADP binding"/>
    <property type="evidence" value="ECO:0007669"/>
    <property type="project" value="InterPro"/>
</dbReference>
<dbReference type="InterPro" id="IPR020593">
    <property type="entry name" value="G-glutamylP_reductase_CS"/>
</dbReference>
<dbReference type="InterPro" id="IPR000965">
    <property type="entry name" value="GPR_dom"/>
</dbReference>
<dbReference type="GO" id="GO:0004350">
    <property type="term" value="F:glutamate-5-semialdehyde dehydrogenase activity"/>
    <property type="evidence" value="ECO:0007669"/>
    <property type="project" value="UniProtKB-UniRule"/>
</dbReference>
<sequence length="419" mass="46815">MKLYETLKKAKEAKNILSQLPHTIRQNFLRDCARNLENKTLKILEANQKDLKNAKQYNLNSAMLERLMLNEKRIVDMANSLREIADFPDPLNRILSGFCNASGLEIQKVSVPLGLIAIIYESRPNVTSDTAGLCFKSGNVCILKGGKEAQNSNEAIVEVFSQVLQTYNLPQEAIVLLPSMKNREELKELLEAKEYVDLLIPRGGEGLISFVSQYAKVPIIKHDKGVCHIFAHHSCKIEQSIEVIINAKTSRPSTCNACETLLIDSSFAEEFLPKVAQALKQKETILKGCKKACEILSQNNIECQLIPLESYHIEYNENILNLRIVQDLQEAIQHIQTFGSGHSEAILCEDYSIAEEFLNKIDSACVYVNASTRFSDGGEFGYGAEVGISTSKLHARGPMGVDSLTSYKYKIRGNGQIRK</sequence>
<dbReference type="UniPathway" id="UPA00098">
    <property type="reaction ID" value="UER00360"/>
</dbReference>
<dbReference type="Gene3D" id="3.40.309.10">
    <property type="entry name" value="Aldehyde Dehydrogenase, Chain A, domain 2"/>
    <property type="match status" value="1"/>
</dbReference>
<dbReference type="CDD" id="cd07079">
    <property type="entry name" value="ALDH_F18-19_ProA-GPR"/>
    <property type="match status" value="1"/>
</dbReference>
<accession>A0A0N0LSJ0</accession>
<evidence type="ECO:0000256" key="6">
    <source>
        <dbReference type="ARBA" id="ARBA00049024"/>
    </source>
</evidence>
<dbReference type="InterPro" id="IPR016163">
    <property type="entry name" value="Ald_DH_C"/>
</dbReference>
<evidence type="ECO:0000256" key="7">
    <source>
        <dbReference type="HAMAP-Rule" id="MF_00412"/>
    </source>
</evidence>
<dbReference type="Gene3D" id="3.40.605.10">
    <property type="entry name" value="Aldehyde Dehydrogenase, Chain A, domain 1"/>
    <property type="match status" value="1"/>
</dbReference>
<gene>
    <name evidence="7 9" type="primary">proA</name>
    <name evidence="9" type="ORF">HPU229334_12155</name>
</gene>
<dbReference type="FunFam" id="3.40.309.10:FF:000006">
    <property type="entry name" value="Gamma-glutamyl phosphate reductase"/>
    <property type="match status" value="1"/>
</dbReference>
<proteinExistence type="inferred from homology"/>
<dbReference type="InterPro" id="IPR016162">
    <property type="entry name" value="Ald_DH_N"/>
</dbReference>
<dbReference type="Pfam" id="PF00171">
    <property type="entry name" value="Aldedh"/>
    <property type="match status" value="1"/>
</dbReference>
<comment type="similarity">
    <text evidence="7">Belongs to the gamma-glutamyl phosphate reductase family.</text>
</comment>
<feature type="domain" description="Aldehyde dehydrogenase" evidence="8">
    <location>
        <begin position="6"/>
        <end position="281"/>
    </location>
</feature>
<dbReference type="PATRIC" id="fig|35818.11.peg.2406"/>
<dbReference type="GO" id="GO:0055129">
    <property type="term" value="P:L-proline biosynthetic process"/>
    <property type="evidence" value="ECO:0007669"/>
    <property type="project" value="UniProtKB-UniRule"/>
</dbReference>
<reference evidence="9 10" key="1">
    <citation type="submission" date="2014-06" db="EMBL/GenBank/DDBJ databases">
        <title>Helicobacter pullorum isolates in fresh chicken meat - phenotypic and genotypic features.</title>
        <authorList>
            <person name="Borges V."/>
            <person name="Santos A."/>
            <person name="Correia C.B."/>
            <person name="Saraiva M."/>
            <person name="Menard A."/>
            <person name="Vieira L."/>
            <person name="Sampaio D.A."/>
            <person name="Gomes J.P."/>
            <person name="Oleastro M."/>
        </authorList>
    </citation>
    <scope>NUCLEOTIDE SEQUENCE [LARGE SCALE GENOMIC DNA]</scope>
    <source>
        <strain evidence="9 10">229334/12</strain>
    </source>
</reference>
<evidence type="ECO:0000259" key="8">
    <source>
        <dbReference type="Pfam" id="PF00171"/>
    </source>
</evidence>
<dbReference type="EMBL" id="JNOC01000080">
    <property type="protein sequence ID" value="KPH54821.1"/>
    <property type="molecule type" value="Genomic_DNA"/>
</dbReference>
<keyword evidence="4 7" id="KW-0521">NADP</keyword>
<organism evidence="9 10">
    <name type="scientific">Helicobacter pullorum</name>
    <dbReference type="NCBI Taxonomy" id="35818"/>
    <lineage>
        <taxon>Bacteria</taxon>
        <taxon>Pseudomonadati</taxon>
        <taxon>Campylobacterota</taxon>
        <taxon>Epsilonproteobacteria</taxon>
        <taxon>Campylobacterales</taxon>
        <taxon>Helicobacteraceae</taxon>
        <taxon>Helicobacter</taxon>
    </lineage>
</organism>
<dbReference type="PROSITE" id="PS01223">
    <property type="entry name" value="PROA"/>
    <property type="match status" value="1"/>
</dbReference>
<comment type="pathway">
    <text evidence="1 7">Amino-acid biosynthesis; L-proline biosynthesis; L-glutamate 5-semialdehyde from L-glutamate: step 2/2.</text>
</comment>
<dbReference type="InterPro" id="IPR012134">
    <property type="entry name" value="Glu-5-SA_DH"/>
</dbReference>
<dbReference type="STRING" id="35818.HPU229336_06710"/>
<dbReference type="RefSeq" id="WP_054198636.1">
    <property type="nucleotide sequence ID" value="NZ_FZMV01000019.1"/>
</dbReference>
<comment type="subcellular location">
    <subcellularLocation>
        <location evidence="7">Cytoplasm</location>
    </subcellularLocation>
</comment>
<evidence type="ECO:0000313" key="9">
    <source>
        <dbReference type="EMBL" id="KPH54821.1"/>
    </source>
</evidence>
<keyword evidence="5 7" id="KW-0560">Oxidoreductase</keyword>
<protein>
    <recommendedName>
        <fullName evidence="7">Gamma-glutamyl phosphate reductase</fullName>
        <shortName evidence="7">GPR</shortName>
        <ecNumber evidence="7">1.2.1.41</ecNumber>
    </recommendedName>
    <alternativeName>
        <fullName evidence="7">Glutamate-5-semialdehyde dehydrogenase</fullName>
    </alternativeName>
    <alternativeName>
        <fullName evidence="7">Glutamyl-gamma-semialdehyde dehydrogenase</fullName>
        <shortName evidence="7">GSA dehydrogenase</shortName>
    </alternativeName>
</protein>
<dbReference type="HAMAP" id="MF_00412">
    <property type="entry name" value="ProA"/>
    <property type="match status" value="1"/>
</dbReference>
<dbReference type="Proteomes" id="UP000037997">
    <property type="component" value="Unassembled WGS sequence"/>
</dbReference>
<dbReference type="PIRSF" id="PIRSF000151">
    <property type="entry name" value="GPR"/>
    <property type="match status" value="1"/>
</dbReference>
<evidence type="ECO:0000256" key="2">
    <source>
        <dbReference type="ARBA" id="ARBA00022605"/>
    </source>
</evidence>
<name>A0A0N0LSJ0_9HELI</name>
<keyword evidence="7" id="KW-0963">Cytoplasm</keyword>
<dbReference type="NCBIfam" id="NF001221">
    <property type="entry name" value="PRK00197.1"/>
    <property type="match status" value="1"/>
</dbReference>
<comment type="function">
    <text evidence="7">Catalyzes the NADPH-dependent reduction of L-glutamate 5-phosphate into L-glutamate 5-semialdehyde and phosphate. The product spontaneously undergoes cyclization to form 1-pyrroline-5-carboxylate.</text>
</comment>
<dbReference type="InterPro" id="IPR016161">
    <property type="entry name" value="Ald_DH/histidinol_DH"/>
</dbReference>
<dbReference type="EC" id="1.2.1.41" evidence="7"/>
<dbReference type="InterPro" id="IPR015590">
    <property type="entry name" value="Aldehyde_DH_dom"/>
</dbReference>
<dbReference type="PANTHER" id="PTHR11063">
    <property type="entry name" value="GLUTAMATE SEMIALDEHYDE DEHYDROGENASE"/>
    <property type="match status" value="1"/>
</dbReference>
<dbReference type="NCBIfam" id="TIGR00407">
    <property type="entry name" value="proA"/>
    <property type="match status" value="1"/>
</dbReference>
<comment type="caution">
    <text evidence="9">The sequence shown here is derived from an EMBL/GenBank/DDBJ whole genome shotgun (WGS) entry which is preliminary data.</text>
</comment>
<evidence type="ECO:0000256" key="1">
    <source>
        <dbReference type="ARBA" id="ARBA00004985"/>
    </source>
</evidence>
<dbReference type="AlphaFoldDB" id="A0A0N0LSJ0"/>
<dbReference type="GO" id="GO:0005737">
    <property type="term" value="C:cytoplasm"/>
    <property type="evidence" value="ECO:0007669"/>
    <property type="project" value="UniProtKB-SubCell"/>
</dbReference>
<dbReference type="PANTHER" id="PTHR11063:SF8">
    <property type="entry name" value="DELTA-1-PYRROLINE-5-CARBOXYLATE SYNTHASE"/>
    <property type="match status" value="1"/>
</dbReference>
<evidence type="ECO:0000256" key="4">
    <source>
        <dbReference type="ARBA" id="ARBA00022857"/>
    </source>
</evidence>
<keyword evidence="3 7" id="KW-0641">Proline biosynthesis</keyword>